<dbReference type="PANTHER" id="PTHR43727">
    <property type="entry name" value="DIAMINOPIMELATE DECARBOXYLASE"/>
    <property type="match status" value="1"/>
</dbReference>
<dbReference type="InterPro" id="IPR029066">
    <property type="entry name" value="PLP-binding_barrel"/>
</dbReference>
<reference evidence="5" key="1">
    <citation type="journal article" date="2014" name="Int. J. Syst. Evol. Microbiol.">
        <title>Complete genome sequence of Corynebacterium casei LMG S-19264T (=DSM 44701T), isolated from a smear-ripened cheese.</title>
        <authorList>
            <consortium name="US DOE Joint Genome Institute (JGI-PGF)"/>
            <person name="Walter F."/>
            <person name="Albersmeier A."/>
            <person name="Kalinowski J."/>
            <person name="Ruckert C."/>
        </authorList>
    </citation>
    <scope>NUCLEOTIDE SEQUENCE</scope>
    <source>
        <strain evidence="5">CGMCC 1.15082</strain>
    </source>
</reference>
<sequence length="438" mass="47028">MALVKETTASVAHGPWLVARDRHCAEAVVNQWLREFGSPLLVYSQTMLGNLADGFLRFAAATGRRVTSAFVLKACSGHAILKVFRDRGLWAEVNSAAEYMMALEAGFAPHQIHVNGVAKCPELIDLVVHKGCRALHLDSVEEIDLVAARAGAADRRLPVQARVCPDISSAAAPGLMTGEVDSPFGIALQDLPTAWDALRRQGRTLILQGVHVHAGSGGRLSTVYPHLIQTMRDVLDSSQAAGLEQPLEVNLGGGFVSDPDEPSRVQGAEDLLTAIAQLPRGTDIMFEPGRFLVEHAASLFCRVATIKHKAGMRWVVLDAGYCHLSDRAIVDARFPLRALCAAGPSSVARVAGPLCDGVDTYRALPQADGSPGVFRLPDALDRGDGVEISLTGAYVYSTGNHFAGFGQPAVVLVDCDGNPKLIRRREQYHDLRALEIIN</sequence>
<dbReference type="PRINTS" id="PR01179">
    <property type="entry name" value="ODADCRBXLASE"/>
</dbReference>
<feature type="active site" description="Proton donor" evidence="3">
    <location>
        <position position="355"/>
    </location>
</feature>
<evidence type="ECO:0000259" key="4">
    <source>
        <dbReference type="Pfam" id="PF02784"/>
    </source>
</evidence>
<evidence type="ECO:0000256" key="3">
    <source>
        <dbReference type="PIRSR" id="PIRSR600183-50"/>
    </source>
</evidence>
<dbReference type="SUPFAM" id="SSF51419">
    <property type="entry name" value="PLP-binding barrel"/>
    <property type="match status" value="1"/>
</dbReference>
<dbReference type="PANTHER" id="PTHR43727:SF2">
    <property type="entry name" value="GROUP IV DECARBOXYLASE"/>
    <property type="match status" value="1"/>
</dbReference>
<dbReference type="Pfam" id="PF02784">
    <property type="entry name" value="Orn_Arg_deC_N"/>
    <property type="match status" value="1"/>
</dbReference>
<reference evidence="5" key="2">
    <citation type="submission" date="2020-09" db="EMBL/GenBank/DDBJ databases">
        <authorList>
            <person name="Sun Q."/>
            <person name="Zhou Y."/>
        </authorList>
    </citation>
    <scope>NUCLEOTIDE SEQUENCE</scope>
    <source>
        <strain evidence="5">CGMCC 1.15082</strain>
    </source>
</reference>
<dbReference type="RefSeq" id="WP_188826320.1">
    <property type="nucleotide sequence ID" value="NZ_BMHH01000033.1"/>
</dbReference>
<comment type="cofactor">
    <cofactor evidence="1 3">
        <name>pyridoxal 5'-phosphate</name>
        <dbReference type="ChEBI" id="CHEBI:597326"/>
    </cofactor>
</comment>
<dbReference type="EMBL" id="BMHH01000033">
    <property type="protein sequence ID" value="GGB11243.1"/>
    <property type="molecule type" value="Genomic_DNA"/>
</dbReference>
<dbReference type="SUPFAM" id="SSF50621">
    <property type="entry name" value="Alanine racemase C-terminal domain-like"/>
    <property type="match status" value="1"/>
</dbReference>
<dbReference type="InterPro" id="IPR000183">
    <property type="entry name" value="Orn/DAP/Arg_de-COase"/>
</dbReference>
<keyword evidence="6" id="KW-1185">Reference proteome</keyword>
<dbReference type="Proteomes" id="UP000646478">
    <property type="component" value="Unassembled WGS sequence"/>
</dbReference>
<evidence type="ECO:0000313" key="6">
    <source>
        <dbReference type="Proteomes" id="UP000646478"/>
    </source>
</evidence>
<name>A0A916WLE7_9HYPH</name>
<organism evidence="5 6">
    <name type="scientific">Brucella endophytica</name>
    <dbReference type="NCBI Taxonomy" id="1963359"/>
    <lineage>
        <taxon>Bacteria</taxon>
        <taxon>Pseudomonadati</taxon>
        <taxon>Pseudomonadota</taxon>
        <taxon>Alphaproteobacteria</taxon>
        <taxon>Hyphomicrobiales</taxon>
        <taxon>Brucellaceae</taxon>
        <taxon>Brucella/Ochrobactrum group</taxon>
        <taxon>Brucella</taxon>
    </lineage>
</organism>
<comment type="caution">
    <text evidence="5">The sequence shown here is derived from an EMBL/GenBank/DDBJ whole genome shotgun (WGS) entry which is preliminary data.</text>
</comment>
<dbReference type="AlphaFoldDB" id="A0A916WLE7"/>
<evidence type="ECO:0000256" key="2">
    <source>
        <dbReference type="ARBA" id="ARBA00022898"/>
    </source>
</evidence>
<dbReference type="InterPro" id="IPR009006">
    <property type="entry name" value="Ala_racemase/Decarboxylase_C"/>
</dbReference>
<dbReference type="Gene3D" id="2.40.37.10">
    <property type="entry name" value="Lyase, Ornithine Decarboxylase, Chain A, domain 1"/>
    <property type="match status" value="1"/>
</dbReference>
<accession>A0A916WLE7</accession>
<dbReference type="Gene3D" id="3.20.20.10">
    <property type="entry name" value="Alanine racemase"/>
    <property type="match status" value="1"/>
</dbReference>
<dbReference type="InterPro" id="IPR022644">
    <property type="entry name" value="De-COase2_N"/>
</dbReference>
<protein>
    <submittedName>
        <fullName evidence="5">Diaminopimelate decarboxylase</fullName>
    </submittedName>
</protein>
<feature type="domain" description="Orn/DAP/Arg decarboxylase 2 N-terminal" evidence="4">
    <location>
        <begin position="55"/>
        <end position="293"/>
    </location>
</feature>
<feature type="modified residue" description="N6-(pyridoxal phosphate)lysine" evidence="3">
    <location>
        <position position="73"/>
    </location>
</feature>
<dbReference type="GO" id="GO:0008836">
    <property type="term" value="F:diaminopimelate decarboxylase activity"/>
    <property type="evidence" value="ECO:0007669"/>
    <property type="project" value="TreeGrafter"/>
</dbReference>
<evidence type="ECO:0000256" key="1">
    <source>
        <dbReference type="ARBA" id="ARBA00001933"/>
    </source>
</evidence>
<gene>
    <name evidence="5" type="primary">lysA</name>
    <name evidence="5" type="ORF">GCM10011491_43970</name>
</gene>
<dbReference type="GO" id="GO:0009089">
    <property type="term" value="P:lysine biosynthetic process via diaminopimelate"/>
    <property type="evidence" value="ECO:0007669"/>
    <property type="project" value="TreeGrafter"/>
</dbReference>
<evidence type="ECO:0000313" key="5">
    <source>
        <dbReference type="EMBL" id="GGB11243.1"/>
    </source>
</evidence>
<proteinExistence type="predicted"/>
<keyword evidence="2 3" id="KW-0663">Pyridoxal phosphate</keyword>